<evidence type="ECO:0000313" key="2">
    <source>
        <dbReference type="EMBL" id="RID62691.1"/>
    </source>
</evidence>
<dbReference type="Proteomes" id="UP000264353">
    <property type="component" value="Chromosome A5"/>
</dbReference>
<organism evidence="2 3">
    <name type="scientific">Brassica campestris</name>
    <name type="common">Field mustard</name>
    <dbReference type="NCBI Taxonomy" id="3711"/>
    <lineage>
        <taxon>Eukaryota</taxon>
        <taxon>Viridiplantae</taxon>
        <taxon>Streptophyta</taxon>
        <taxon>Embryophyta</taxon>
        <taxon>Tracheophyta</taxon>
        <taxon>Spermatophyta</taxon>
        <taxon>Magnoliopsida</taxon>
        <taxon>eudicotyledons</taxon>
        <taxon>Gunneridae</taxon>
        <taxon>Pentapetalae</taxon>
        <taxon>rosids</taxon>
        <taxon>malvids</taxon>
        <taxon>Brassicales</taxon>
        <taxon>Brassicaceae</taxon>
        <taxon>Brassiceae</taxon>
        <taxon>Brassica</taxon>
    </lineage>
</organism>
<evidence type="ECO:0000313" key="3">
    <source>
        <dbReference type="Proteomes" id="UP000264353"/>
    </source>
</evidence>
<accession>A0A397ZB74</accession>
<feature type="transmembrane region" description="Helical" evidence="1">
    <location>
        <begin position="86"/>
        <end position="109"/>
    </location>
</feature>
<dbReference type="EMBL" id="CM010632">
    <property type="protein sequence ID" value="RID62691.1"/>
    <property type="molecule type" value="Genomic_DNA"/>
</dbReference>
<name>A0A397ZB74_BRACM</name>
<reference evidence="2 3" key="1">
    <citation type="submission" date="2018-06" db="EMBL/GenBank/DDBJ databases">
        <title>WGS assembly of Brassica rapa FPsc.</title>
        <authorList>
            <person name="Bowman J."/>
            <person name="Kohchi T."/>
            <person name="Yamato K."/>
            <person name="Jenkins J."/>
            <person name="Shu S."/>
            <person name="Ishizaki K."/>
            <person name="Yamaoka S."/>
            <person name="Nishihama R."/>
            <person name="Nakamura Y."/>
            <person name="Berger F."/>
            <person name="Adam C."/>
            <person name="Aki S."/>
            <person name="Althoff F."/>
            <person name="Araki T."/>
            <person name="Arteaga-Vazquez M."/>
            <person name="Balasubrmanian S."/>
            <person name="Bauer D."/>
            <person name="Boehm C."/>
            <person name="Briginshaw L."/>
            <person name="Caballero-Perez J."/>
            <person name="Catarino B."/>
            <person name="Chen F."/>
            <person name="Chiyoda S."/>
            <person name="Chovatia M."/>
            <person name="Davies K."/>
            <person name="Delmans M."/>
            <person name="Demura T."/>
            <person name="Dierschke T."/>
            <person name="Dolan L."/>
            <person name="Dorantes-Acosta A."/>
            <person name="Eklund D."/>
            <person name="Florent S."/>
            <person name="Flores-Sandoval E."/>
            <person name="Fujiyama A."/>
            <person name="Fukuzawa H."/>
            <person name="Galik B."/>
            <person name="Grimanelli D."/>
            <person name="Grimwood J."/>
            <person name="Grossniklaus U."/>
            <person name="Hamada T."/>
            <person name="Haseloff J."/>
            <person name="Hetherington A."/>
            <person name="Higo A."/>
            <person name="Hirakawa Y."/>
            <person name="Hundley H."/>
            <person name="Ikeda Y."/>
            <person name="Inoue K."/>
            <person name="Inoue S."/>
            <person name="Ishida S."/>
            <person name="Jia Q."/>
            <person name="Kakita M."/>
            <person name="Kanazawa T."/>
            <person name="Kawai Y."/>
            <person name="Kawashima T."/>
            <person name="Kennedy M."/>
            <person name="Kinose K."/>
            <person name="Kinoshita T."/>
            <person name="Kohara Y."/>
            <person name="Koide E."/>
            <person name="Komatsu K."/>
            <person name="Kopischke S."/>
            <person name="Kubo M."/>
            <person name="Kyozuka J."/>
            <person name="Lagercrantz U."/>
            <person name="Lin S."/>
            <person name="Lindquist E."/>
            <person name="Lipzen A."/>
            <person name="Lu C."/>
            <person name="Luna E."/>
            <person name="Martienssen R."/>
            <person name="Minamino N."/>
            <person name="Mizutani M."/>
            <person name="Mizutani M."/>
            <person name="Mochizuki N."/>
            <person name="Monte I."/>
            <person name="Mosher R."/>
            <person name="Nagasaki H."/>
            <person name="Nakagami H."/>
            <person name="Naramoto S."/>
            <person name="Nishitani K."/>
            <person name="Ohtani M."/>
            <person name="Okamoto T."/>
            <person name="Okumura M."/>
            <person name="Phillips J."/>
            <person name="Pollak B."/>
            <person name="Reinders A."/>
            <person name="Roevekamp M."/>
            <person name="Sano R."/>
            <person name="Sawa S."/>
            <person name="Schmid M."/>
            <person name="Shirakawa M."/>
            <person name="Solano R."/>
            <person name="Spunde A."/>
            <person name="Suetsugu N."/>
            <person name="Sugano S."/>
            <person name="Sugiyama A."/>
            <person name="Sun R."/>
            <person name="Suzuki Y."/>
            <person name="Takenaka M."/>
            <person name="Takezawa D."/>
            <person name="Tomogane H."/>
            <person name="Tsuzuki M."/>
            <person name="Ueda T."/>
            <person name="Umeda M."/>
            <person name="Ward J."/>
            <person name="Watanabe Y."/>
            <person name="Yazaki K."/>
            <person name="Yokoyama R."/>
            <person name="Yoshitake Y."/>
            <person name="Yotsui I."/>
            <person name="Zachgo S."/>
            <person name="Schmutz J."/>
        </authorList>
    </citation>
    <scope>NUCLEOTIDE SEQUENCE [LARGE SCALE GENOMIC DNA]</scope>
    <source>
        <strain evidence="3">cv. B-3</strain>
    </source>
</reference>
<protein>
    <submittedName>
        <fullName evidence="2">Uncharacterized protein</fullName>
    </submittedName>
</protein>
<keyword evidence="1" id="KW-0812">Transmembrane</keyword>
<feature type="transmembrane region" description="Helical" evidence="1">
    <location>
        <begin position="33"/>
        <end position="61"/>
    </location>
</feature>
<dbReference type="AlphaFoldDB" id="A0A397ZB74"/>
<evidence type="ECO:0000256" key="1">
    <source>
        <dbReference type="SAM" id="Phobius"/>
    </source>
</evidence>
<sequence length="110" mass="11970">MESGSVSSIDQALPTSGDEKDKFTVYSTAVHKVVFMINVVVLGLLLHLTCFSLLVFFYAVFRVREAIDVNRRFGVIARLVGRTSHLLGGLAASVLISVVSTELAFVLLIL</sequence>
<gene>
    <name evidence="2" type="ORF">BRARA_E01747</name>
</gene>
<keyword evidence="1" id="KW-1133">Transmembrane helix</keyword>
<keyword evidence="1" id="KW-0472">Membrane</keyword>
<proteinExistence type="predicted"/>